<name>A0A3M0K024_HIRRU</name>
<feature type="region of interest" description="Disordered" evidence="1">
    <location>
        <begin position="1"/>
        <end position="22"/>
    </location>
</feature>
<protein>
    <submittedName>
        <fullName evidence="2">Uncharacterized protein</fullName>
    </submittedName>
</protein>
<keyword evidence="3" id="KW-1185">Reference proteome</keyword>
<proteinExistence type="predicted"/>
<reference evidence="2 3" key="1">
    <citation type="submission" date="2018-07" db="EMBL/GenBank/DDBJ databases">
        <title>A high quality draft genome assembly of the barn swallow (H. rustica rustica).</title>
        <authorList>
            <person name="Formenti G."/>
            <person name="Chiara M."/>
            <person name="Poveda L."/>
            <person name="Francoijs K.-J."/>
            <person name="Bonisoli-Alquati A."/>
            <person name="Canova L."/>
            <person name="Gianfranceschi L."/>
            <person name="Horner D.S."/>
            <person name="Saino N."/>
        </authorList>
    </citation>
    <scope>NUCLEOTIDE SEQUENCE [LARGE SCALE GENOMIC DNA]</scope>
    <source>
        <strain evidence="2">Chelidonia</strain>
        <tissue evidence="2">Blood</tissue>
    </source>
</reference>
<organism evidence="2 3">
    <name type="scientific">Hirundo rustica rustica</name>
    <dbReference type="NCBI Taxonomy" id="333673"/>
    <lineage>
        <taxon>Eukaryota</taxon>
        <taxon>Metazoa</taxon>
        <taxon>Chordata</taxon>
        <taxon>Craniata</taxon>
        <taxon>Vertebrata</taxon>
        <taxon>Euteleostomi</taxon>
        <taxon>Archelosauria</taxon>
        <taxon>Archosauria</taxon>
        <taxon>Dinosauria</taxon>
        <taxon>Saurischia</taxon>
        <taxon>Theropoda</taxon>
        <taxon>Coelurosauria</taxon>
        <taxon>Aves</taxon>
        <taxon>Neognathae</taxon>
        <taxon>Neoaves</taxon>
        <taxon>Telluraves</taxon>
        <taxon>Australaves</taxon>
        <taxon>Passeriformes</taxon>
        <taxon>Sylvioidea</taxon>
        <taxon>Hirundinidae</taxon>
        <taxon>Hirundo</taxon>
    </lineage>
</organism>
<evidence type="ECO:0000313" key="2">
    <source>
        <dbReference type="EMBL" id="RMC06496.1"/>
    </source>
</evidence>
<gene>
    <name evidence="2" type="ORF">DUI87_15932</name>
</gene>
<evidence type="ECO:0000313" key="3">
    <source>
        <dbReference type="Proteomes" id="UP000269221"/>
    </source>
</evidence>
<dbReference type="Proteomes" id="UP000269221">
    <property type="component" value="Unassembled WGS sequence"/>
</dbReference>
<sequence>MAGNGGLFRQAGGVPAGKVSSAEEALAAGPELTQLQQARDLMRESPREKSPEELIYNITWSKLKNALKMLNQRQQNKDWFPRDGVVTIIQLESGKLAGVQKVCTVCSYGEPGYSLTSFDIYYCEECLKILTEKAFAMHFYEMDQASCPPGASSFTG</sequence>
<comment type="caution">
    <text evidence="2">The sequence shown here is derived from an EMBL/GenBank/DDBJ whole genome shotgun (WGS) entry which is preliminary data.</text>
</comment>
<accession>A0A3M0K024</accession>
<dbReference type="EMBL" id="QRBI01000120">
    <property type="protein sequence ID" value="RMC06496.1"/>
    <property type="molecule type" value="Genomic_DNA"/>
</dbReference>
<evidence type="ECO:0000256" key="1">
    <source>
        <dbReference type="SAM" id="MobiDB-lite"/>
    </source>
</evidence>
<dbReference type="AlphaFoldDB" id="A0A3M0K024"/>